<protein>
    <submittedName>
        <fullName evidence="2">Increased rDNA silencing protein</fullName>
    </submittedName>
</protein>
<feature type="non-terminal residue" evidence="2">
    <location>
        <position position="290"/>
    </location>
</feature>
<evidence type="ECO:0000313" key="3">
    <source>
        <dbReference type="Proteomes" id="UP001357485"/>
    </source>
</evidence>
<organism evidence="2 3">
    <name type="scientific">Cryomyces antarcticus</name>
    <dbReference type="NCBI Taxonomy" id="329879"/>
    <lineage>
        <taxon>Eukaryota</taxon>
        <taxon>Fungi</taxon>
        <taxon>Dikarya</taxon>
        <taxon>Ascomycota</taxon>
        <taxon>Pezizomycotina</taxon>
        <taxon>Dothideomycetes</taxon>
        <taxon>Dothideomycetes incertae sedis</taxon>
        <taxon>Cryomyces</taxon>
    </lineage>
</organism>
<reference evidence="2 3" key="1">
    <citation type="submission" date="2023-08" db="EMBL/GenBank/DDBJ databases">
        <title>Black Yeasts Isolated from many extreme environments.</title>
        <authorList>
            <person name="Coleine C."/>
            <person name="Stajich J.E."/>
            <person name="Selbmann L."/>
        </authorList>
    </citation>
    <scope>NUCLEOTIDE SEQUENCE [LARGE SCALE GENOMIC DNA]</scope>
    <source>
        <strain evidence="2 3">CCFEE 536</strain>
    </source>
</reference>
<evidence type="ECO:0000313" key="2">
    <source>
        <dbReference type="EMBL" id="KAK5107754.1"/>
    </source>
</evidence>
<feature type="region of interest" description="Disordered" evidence="1">
    <location>
        <begin position="1"/>
        <end position="27"/>
    </location>
</feature>
<feature type="compositionally biased region" description="Polar residues" evidence="1">
    <location>
        <begin position="74"/>
        <end position="97"/>
    </location>
</feature>
<evidence type="ECO:0000256" key="1">
    <source>
        <dbReference type="SAM" id="MobiDB-lite"/>
    </source>
</evidence>
<feature type="compositionally biased region" description="Polar residues" evidence="1">
    <location>
        <begin position="161"/>
        <end position="173"/>
    </location>
</feature>
<dbReference type="Proteomes" id="UP001357485">
    <property type="component" value="Unassembled WGS sequence"/>
</dbReference>
<sequence>MTSVNSSRSTTSTRHLENLPIDPPGAALRGATLAFRKLSAKPNHLPKTYSGTNGALAAASTVGRGRTPSDSKRLSSSPQTSLETTPARSQDTGSSYGLNAKTPALRSPKNPTLPEGLNADCSRSPSNIAAALAAARASPSLSNASVATPHFYRRFSEQEHNTVSVSERSNEQATLRAKTRSRAPTVSSNDDSAPDFNSKMSSSRSSQTLDLTPIAPTNTLVTMFERNNVGGSGLGAETLPEVQSQTERFPIRSPKPLRPHSMNSPAALFPKTALKIDLYQSSLSSILDPG</sequence>
<dbReference type="EMBL" id="JAVRRA010025746">
    <property type="protein sequence ID" value="KAK5107754.1"/>
    <property type="molecule type" value="Genomic_DNA"/>
</dbReference>
<feature type="compositionally biased region" description="Polar residues" evidence="1">
    <location>
        <begin position="182"/>
        <end position="191"/>
    </location>
</feature>
<feature type="compositionally biased region" description="Low complexity" evidence="1">
    <location>
        <begin position="1"/>
        <end position="13"/>
    </location>
</feature>
<feature type="region of interest" description="Disordered" evidence="1">
    <location>
        <begin position="158"/>
        <end position="210"/>
    </location>
</feature>
<comment type="caution">
    <text evidence="2">The sequence shown here is derived from an EMBL/GenBank/DDBJ whole genome shotgun (WGS) entry which is preliminary data.</text>
</comment>
<keyword evidence="3" id="KW-1185">Reference proteome</keyword>
<feature type="compositionally biased region" description="Polar residues" evidence="1">
    <location>
        <begin position="198"/>
        <end position="210"/>
    </location>
</feature>
<proteinExistence type="predicted"/>
<feature type="region of interest" description="Disordered" evidence="1">
    <location>
        <begin position="42"/>
        <end position="121"/>
    </location>
</feature>
<accession>A0ABR0KQP6</accession>
<gene>
    <name evidence="2" type="primary">IRS4_2</name>
    <name evidence="2" type="ORF">LTR16_006216</name>
</gene>
<name>A0ABR0KQP6_9PEZI</name>